<dbReference type="InterPro" id="IPR008920">
    <property type="entry name" value="TF_FadR/GntR_C"/>
</dbReference>
<name>A0A4R1R819_HYDET</name>
<reference evidence="5 6" key="1">
    <citation type="submission" date="2019-03" db="EMBL/GenBank/DDBJ databases">
        <title>Genomic Encyclopedia of Type Strains, Phase IV (KMG-IV): sequencing the most valuable type-strain genomes for metagenomic binning, comparative biology and taxonomic classification.</title>
        <authorList>
            <person name="Goeker M."/>
        </authorList>
    </citation>
    <scope>NUCLEOTIDE SEQUENCE [LARGE SCALE GENOMIC DNA]</scope>
    <source>
        <strain evidence="5 6">LX-B</strain>
    </source>
</reference>
<dbReference type="AlphaFoldDB" id="A0A4R1R819"/>
<dbReference type="EMBL" id="SLUN01000032">
    <property type="protein sequence ID" value="TCL61783.1"/>
    <property type="molecule type" value="Genomic_DNA"/>
</dbReference>
<dbReference type="RefSeq" id="WP_132016150.1">
    <property type="nucleotide sequence ID" value="NZ_SLUN01000032.1"/>
</dbReference>
<keyword evidence="3" id="KW-0804">Transcription</keyword>
<protein>
    <submittedName>
        <fullName evidence="5">GntR family transcriptional regulator</fullName>
    </submittedName>
</protein>
<dbReference type="CDD" id="cd07377">
    <property type="entry name" value="WHTH_GntR"/>
    <property type="match status" value="1"/>
</dbReference>
<dbReference type="GO" id="GO:0003677">
    <property type="term" value="F:DNA binding"/>
    <property type="evidence" value="ECO:0007669"/>
    <property type="project" value="UniProtKB-KW"/>
</dbReference>
<dbReference type="PANTHER" id="PTHR43537:SF5">
    <property type="entry name" value="UXU OPERON TRANSCRIPTIONAL REGULATOR"/>
    <property type="match status" value="1"/>
</dbReference>
<dbReference type="GO" id="GO:0003700">
    <property type="term" value="F:DNA-binding transcription factor activity"/>
    <property type="evidence" value="ECO:0007669"/>
    <property type="project" value="InterPro"/>
</dbReference>
<evidence type="ECO:0000259" key="4">
    <source>
        <dbReference type="PROSITE" id="PS50949"/>
    </source>
</evidence>
<evidence type="ECO:0000313" key="6">
    <source>
        <dbReference type="Proteomes" id="UP000295008"/>
    </source>
</evidence>
<evidence type="ECO:0000256" key="3">
    <source>
        <dbReference type="ARBA" id="ARBA00023163"/>
    </source>
</evidence>
<keyword evidence="6" id="KW-1185">Reference proteome</keyword>
<evidence type="ECO:0000256" key="2">
    <source>
        <dbReference type="ARBA" id="ARBA00023125"/>
    </source>
</evidence>
<accession>A0A4R1R819</accession>
<dbReference type="Gene3D" id="1.10.10.10">
    <property type="entry name" value="Winged helix-like DNA-binding domain superfamily/Winged helix DNA-binding domain"/>
    <property type="match status" value="1"/>
</dbReference>
<dbReference type="PRINTS" id="PR00035">
    <property type="entry name" value="HTHGNTR"/>
</dbReference>
<dbReference type="SMART" id="SM00345">
    <property type="entry name" value="HTH_GNTR"/>
    <property type="match status" value="1"/>
</dbReference>
<dbReference type="InterPro" id="IPR000524">
    <property type="entry name" value="Tscrpt_reg_HTH_GntR"/>
</dbReference>
<evidence type="ECO:0000256" key="1">
    <source>
        <dbReference type="ARBA" id="ARBA00023015"/>
    </source>
</evidence>
<dbReference type="Pfam" id="PF07729">
    <property type="entry name" value="FCD"/>
    <property type="match status" value="1"/>
</dbReference>
<dbReference type="SMART" id="SM00895">
    <property type="entry name" value="FCD"/>
    <property type="match status" value="1"/>
</dbReference>
<keyword evidence="1" id="KW-0805">Transcription regulation</keyword>
<dbReference type="OrthoDB" id="9782299at2"/>
<gene>
    <name evidence="5" type="ORF">EDC14_103216</name>
</gene>
<dbReference type="PANTHER" id="PTHR43537">
    <property type="entry name" value="TRANSCRIPTIONAL REGULATOR, GNTR FAMILY"/>
    <property type="match status" value="1"/>
</dbReference>
<dbReference type="Proteomes" id="UP000295008">
    <property type="component" value="Unassembled WGS sequence"/>
</dbReference>
<proteinExistence type="predicted"/>
<dbReference type="SUPFAM" id="SSF48008">
    <property type="entry name" value="GntR ligand-binding domain-like"/>
    <property type="match status" value="1"/>
</dbReference>
<organism evidence="5 6">
    <name type="scientific">Hydrogenispora ethanolica</name>
    <dbReference type="NCBI Taxonomy" id="1082276"/>
    <lineage>
        <taxon>Bacteria</taxon>
        <taxon>Bacillati</taxon>
        <taxon>Bacillota</taxon>
        <taxon>Hydrogenispora</taxon>
    </lineage>
</organism>
<dbReference type="InterPro" id="IPR036390">
    <property type="entry name" value="WH_DNA-bd_sf"/>
</dbReference>
<feature type="domain" description="HTH gntR-type" evidence="4">
    <location>
        <begin position="10"/>
        <end position="78"/>
    </location>
</feature>
<dbReference type="Pfam" id="PF00392">
    <property type="entry name" value="GntR"/>
    <property type="match status" value="1"/>
</dbReference>
<dbReference type="PROSITE" id="PS50949">
    <property type="entry name" value="HTH_GNTR"/>
    <property type="match status" value="1"/>
</dbReference>
<evidence type="ECO:0000313" key="5">
    <source>
        <dbReference type="EMBL" id="TCL61783.1"/>
    </source>
</evidence>
<dbReference type="SUPFAM" id="SSF46785">
    <property type="entry name" value="Winged helix' DNA-binding domain"/>
    <property type="match status" value="1"/>
</dbReference>
<dbReference type="InterPro" id="IPR036388">
    <property type="entry name" value="WH-like_DNA-bd_sf"/>
</dbReference>
<sequence>MDIIKSIARKKVWEEVSDRIKSMIIKGYWKPGDKLPAEVELAHQFGISRPTLREAIRHLSLMGLIDVRHGEGNFVSLPQAESFMRPLLPMLLQDRENILAVMEARRMIEVQNAACAALRLGEGQLQILESSLQEMAEVSDEEQFAKIDHLFHKTIAISTKNPIIFKMYEAVEDLLLGLQLRTIVFPGAMPDGFSEHQEIVKAIARRDSKLAGEAMNHHMEKTLKRILENITN</sequence>
<keyword evidence="2" id="KW-0238">DNA-binding</keyword>
<dbReference type="InterPro" id="IPR011711">
    <property type="entry name" value="GntR_C"/>
</dbReference>
<dbReference type="Gene3D" id="1.20.120.530">
    <property type="entry name" value="GntR ligand-binding domain-like"/>
    <property type="match status" value="1"/>
</dbReference>
<comment type="caution">
    <text evidence="5">The sequence shown here is derived from an EMBL/GenBank/DDBJ whole genome shotgun (WGS) entry which is preliminary data.</text>
</comment>